<dbReference type="Proteomes" id="UP000618445">
    <property type="component" value="Unassembled WGS sequence"/>
</dbReference>
<dbReference type="CDD" id="cd13585">
    <property type="entry name" value="PBP2_TMBP_like"/>
    <property type="match status" value="1"/>
</dbReference>
<dbReference type="InterPro" id="IPR050490">
    <property type="entry name" value="Bact_solute-bd_prot1"/>
</dbReference>
<dbReference type="EMBL" id="JACJQY010000001">
    <property type="protein sequence ID" value="MBD2315346.1"/>
    <property type="molecule type" value="Genomic_DNA"/>
</dbReference>
<comment type="caution">
    <text evidence="1">The sequence shown here is derived from an EMBL/GenBank/DDBJ whole genome shotgun (WGS) entry which is preliminary data.</text>
</comment>
<dbReference type="InterPro" id="IPR006059">
    <property type="entry name" value="SBP"/>
</dbReference>
<dbReference type="RefSeq" id="WP_190575361.1">
    <property type="nucleotide sequence ID" value="NZ_CAWPQU010000001.1"/>
</dbReference>
<sequence length="428" mass="47018">MTPNLFSNLNRRKFIGLSTLFLLGACGSQTTQSTTSSGKSKIVFWTMQLKPQFDKYMTDLIAGFVKVNPTAEVEWVDIPWGEMETKILSSVAAKTAPDVVNLNPQFASKLAEKKALVDMGKSISDADKASYFPNIWKANQLDNVTFGLPWYVATDITIYNRSLFEKAGLDPAKPPKTFEELTKVSEQIKAKTGKYAFMLTMDGGQVLEAMVQMGMKLLDANGKAAFNDAAGKAAFDYWVNLFEKQLIPREILTEGHRKAVELYQAGELAILLTGPQFLQAVAQNAPETAKTTDIGSQITGSTGKKSAAVMNVAVPTTSTNQELAVKFALYLTNAENQLAFTKVENLLPSTIKSSSDRYFTEAAKDASILDRARVISASQLPQSEVLIPPAKDIEKLRKIIYEELQLAMLKEKPSDKAIASAAERWNSL</sequence>
<gene>
    <name evidence="1" type="ORF">H6G05_00605</name>
</gene>
<evidence type="ECO:0000313" key="2">
    <source>
        <dbReference type="Proteomes" id="UP000618445"/>
    </source>
</evidence>
<reference evidence="1 2" key="1">
    <citation type="journal article" date="2020" name="ISME J.">
        <title>Comparative genomics reveals insights into cyanobacterial evolution and habitat adaptation.</title>
        <authorList>
            <person name="Chen M.Y."/>
            <person name="Teng W.K."/>
            <person name="Zhao L."/>
            <person name="Hu C.X."/>
            <person name="Zhou Y.K."/>
            <person name="Han B.P."/>
            <person name="Song L.R."/>
            <person name="Shu W.S."/>
        </authorList>
    </citation>
    <scope>NUCLEOTIDE SEQUENCE [LARGE SCALE GENOMIC DNA]</scope>
    <source>
        <strain evidence="1 2">FACHB-1050</strain>
    </source>
</reference>
<dbReference type="PANTHER" id="PTHR43649:SF12">
    <property type="entry name" value="DIACETYLCHITOBIOSE BINDING PROTEIN DASA"/>
    <property type="match status" value="1"/>
</dbReference>
<accession>A0ABR8C6Q6</accession>
<evidence type="ECO:0000313" key="1">
    <source>
        <dbReference type="EMBL" id="MBD2315346.1"/>
    </source>
</evidence>
<dbReference type="Pfam" id="PF01547">
    <property type="entry name" value="SBP_bac_1"/>
    <property type="match status" value="1"/>
</dbReference>
<dbReference type="Gene3D" id="3.40.190.10">
    <property type="entry name" value="Periplasmic binding protein-like II"/>
    <property type="match status" value="1"/>
</dbReference>
<organism evidence="1 2">
    <name type="scientific">Phormidium tenue FACHB-1050</name>
    <dbReference type="NCBI Taxonomy" id="2692857"/>
    <lineage>
        <taxon>Bacteria</taxon>
        <taxon>Bacillati</taxon>
        <taxon>Cyanobacteriota</taxon>
        <taxon>Cyanophyceae</taxon>
        <taxon>Oscillatoriophycideae</taxon>
        <taxon>Oscillatoriales</taxon>
        <taxon>Oscillatoriaceae</taxon>
        <taxon>Phormidium</taxon>
    </lineage>
</organism>
<dbReference type="SUPFAM" id="SSF53850">
    <property type="entry name" value="Periplasmic binding protein-like II"/>
    <property type="match status" value="1"/>
</dbReference>
<name>A0ABR8C6Q6_9CYAN</name>
<keyword evidence="2" id="KW-1185">Reference proteome</keyword>
<proteinExistence type="predicted"/>
<dbReference type="PANTHER" id="PTHR43649">
    <property type="entry name" value="ARABINOSE-BINDING PROTEIN-RELATED"/>
    <property type="match status" value="1"/>
</dbReference>
<protein>
    <submittedName>
        <fullName evidence="1">Sugar ABC transporter substrate-binding protein</fullName>
    </submittedName>
</protein>